<accession>A0ACC0BYC6</accession>
<gene>
    <name evidence="1" type="ORF">M9H77_08643</name>
</gene>
<evidence type="ECO:0000313" key="1">
    <source>
        <dbReference type="EMBL" id="KAI5677693.1"/>
    </source>
</evidence>
<reference evidence="2" key="1">
    <citation type="journal article" date="2023" name="Nat. Plants">
        <title>Single-cell RNA sequencing provides a high-resolution roadmap for understanding the multicellular compartmentation of specialized metabolism.</title>
        <authorList>
            <person name="Sun S."/>
            <person name="Shen X."/>
            <person name="Li Y."/>
            <person name="Li Y."/>
            <person name="Wang S."/>
            <person name="Li R."/>
            <person name="Zhang H."/>
            <person name="Shen G."/>
            <person name="Guo B."/>
            <person name="Wei J."/>
            <person name="Xu J."/>
            <person name="St-Pierre B."/>
            <person name="Chen S."/>
            <person name="Sun C."/>
        </authorList>
    </citation>
    <scope>NUCLEOTIDE SEQUENCE [LARGE SCALE GENOMIC DNA]</scope>
</reference>
<name>A0ACC0BYC6_CATRO</name>
<organism evidence="1 2">
    <name type="scientific">Catharanthus roseus</name>
    <name type="common">Madagascar periwinkle</name>
    <name type="synonym">Vinca rosea</name>
    <dbReference type="NCBI Taxonomy" id="4058"/>
    <lineage>
        <taxon>Eukaryota</taxon>
        <taxon>Viridiplantae</taxon>
        <taxon>Streptophyta</taxon>
        <taxon>Embryophyta</taxon>
        <taxon>Tracheophyta</taxon>
        <taxon>Spermatophyta</taxon>
        <taxon>Magnoliopsida</taxon>
        <taxon>eudicotyledons</taxon>
        <taxon>Gunneridae</taxon>
        <taxon>Pentapetalae</taxon>
        <taxon>asterids</taxon>
        <taxon>lamiids</taxon>
        <taxon>Gentianales</taxon>
        <taxon>Apocynaceae</taxon>
        <taxon>Rauvolfioideae</taxon>
        <taxon>Vinceae</taxon>
        <taxon>Catharanthinae</taxon>
        <taxon>Catharanthus</taxon>
    </lineage>
</organism>
<sequence length="377" mass="43553">MSGYIINLPDDLLTLVLLRLPIHFLLRSRCVSKSWRDLIDSPHFTNLRSRPTTSSSEIVVGLSDQSTFFTLEFDSKNSSVAISRQLNYHDPESKIHNLFIGSCNGLLCFTNSNEDIILWNPLTQKHWELPSPPIEYSMGEQVSSRLGFGYDQVNDDYKVVSIIRLRDIFEESSDYEDEVYVYSLKLNRWRKIGEFSWKFPEQEQEVGAFSNGSLHWIVKKKQWNVVNLIAFLDLRNEEIGVMPCARDPNDLIKQQLRILNGNLCMISYYYLAGRYRVGISVMKEYGIEKSWTKLTTIKMDDYGVWSLWKLRPIMLLKNGRKLILQMERDNKLVVYDVLTRSMEDVSIDASPSPSPSPSPSQAKLQISCVFLHNITSV</sequence>
<proteinExistence type="predicted"/>
<dbReference type="EMBL" id="CM044702">
    <property type="protein sequence ID" value="KAI5677693.1"/>
    <property type="molecule type" value="Genomic_DNA"/>
</dbReference>
<comment type="caution">
    <text evidence="1">The sequence shown here is derived from an EMBL/GenBank/DDBJ whole genome shotgun (WGS) entry which is preliminary data.</text>
</comment>
<evidence type="ECO:0000313" key="2">
    <source>
        <dbReference type="Proteomes" id="UP001060085"/>
    </source>
</evidence>
<protein>
    <submittedName>
        <fullName evidence="1">Uncharacterized protein</fullName>
    </submittedName>
</protein>
<dbReference type="Proteomes" id="UP001060085">
    <property type="component" value="Linkage Group LG02"/>
</dbReference>
<keyword evidence="2" id="KW-1185">Reference proteome</keyword>